<dbReference type="Pfam" id="PF00037">
    <property type="entry name" value="Fer4"/>
    <property type="match status" value="1"/>
</dbReference>
<dbReference type="InterPro" id="IPR017896">
    <property type="entry name" value="4Fe4S_Fe-S-bd"/>
</dbReference>
<dbReference type="AlphaFoldDB" id="A0A485M210"/>
<dbReference type="PANTHER" id="PTHR43687">
    <property type="entry name" value="ADENYLYLSULFATE REDUCTASE, BETA SUBUNIT"/>
    <property type="match status" value="1"/>
</dbReference>
<keyword evidence="2" id="KW-0479">Metal-binding</keyword>
<dbReference type="PROSITE" id="PS51379">
    <property type="entry name" value="4FE4S_FER_2"/>
    <property type="match status" value="2"/>
</dbReference>
<keyword evidence="6" id="KW-0560">Oxidoreductase</keyword>
<dbReference type="GO" id="GO:0051539">
    <property type="term" value="F:4 iron, 4 sulfur cluster binding"/>
    <property type="evidence" value="ECO:0007669"/>
    <property type="project" value="UniProtKB-KW"/>
</dbReference>
<proteinExistence type="predicted"/>
<dbReference type="SUPFAM" id="SSF54862">
    <property type="entry name" value="4Fe-4S ferredoxins"/>
    <property type="match status" value="1"/>
</dbReference>
<evidence type="ECO:0000259" key="5">
    <source>
        <dbReference type="PROSITE" id="PS51379"/>
    </source>
</evidence>
<keyword evidence="4" id="KW-0411">Iron-sulfur</keyword>
<dbReference type="InterPro" id="IPR050572">
    <property type="entry name" value="Fe-S_Ferredoxin"/>
</dbReference>
<evidence type="ECO:0000256" key="3">
    <source>
        <dbReference type="ARBA" id="ARBA00023004"/>
    </source>
</evidence>
<accession>A0A485M210</accession>
<dbReference type="PANTHER" id="PTHR43687:SF1">
    <property type="entry name" value="FERREDOXIN III"/>
    <property type="match status" value="1"/>
</dbReference>
<dbReference type="EMBL" id="CAADRM010000096">
    <property type="protein sequence ID" value="VFU14853.1"/>
    <property type="molecule type" value="Genomic_DNA"/>
</dbReference>
<sequence>MDENSIHPGHRKLAKVFSSVWLLGPPMSEQLLDLVSHLFTPEEAGLAVHLPYYIPRSVNTIACRAKMPPGEAASLLDAMADKRVILGTKRGYALLPLIPGMFEYLLANGDDTPWHRRYARLINDLFATGYTSIYSTRPSPMIRNIPVQSTVEQKSRVVDADLMSRMIASHEHMAVLNVCQCRQSLLFSGSPCRRASAEDGCLVFGSFALSTVNAGRGRLVSREEMHAIVRERWKKNLVFMAANLEPSNPNAVCTCCDCCCHYIESINHYGGRVSLARPHFLARVDEGLCTGCSLCVRVCNTNAHAMQGPVHVFDPDQCIGCGLCVEACRQRAITMEENPLHDPPSKSWMSFGMRILPAGVLSALKAMRTRKRP</sequence>
<evidence type="ECO:0000256" key="1">
    <source>
        <dbReference type="ARBA" id="ARBA00022485"/>
    </source>
</evidence>
<dbReference type="GO" id="GO:0016491">
    <property type="term" value="F:oxidoreductase activity"/>
    <property type="evidence" value="ECO:0007669"/>
    <property type="project" value="UniProtKB-KW"/>
</dbReference>
<evidence type="ECO:0000256" key="2">
    <source>
        <dbReference type="ARBA" id="ARBA00022723"/>
    </source>
</evidence>
<keyword evidence="3" id="KW-0408">Iron</keyword>
<gene>
    <name evidence="6" type="primary">asrC</name>
    <name evidence="6" type="ORF">SCFA_330009</name>
</gene>
<evidence type="ECO:0000256" key="4">
    <source>
        <dbReference type="ARBA" id="ARBA00023014"/>
    </source>
</evidence>
<name>A0A485M210_9ZZZZ</name>
<dbReference type="GO" id="GO:0046872">
    <property type="term" value="F:metal ion binding"/>
    <property type="evidence" value="ECO:0007669"/>
    <property type="project" value="UniProtKB-KW"/>
</dbReference>
<feature type="domain" description="4Fe-4S ferredoxin-type" evidence="5">
    <location>
        <begin position="308"/>
        <end position="338"/>
    </location>
</feature>
<reference evidence="6" key="1">
    <citation type="submission" date="2019-03" db="EMBL/GenBank/DDBJ databases">
        <authorList>
            <person name="Hao L."/>
        </authorList>
    </citation>
    <scope>NUCLEOTIDE SEQUENCE</scope>
</reference>
<dbReference type="Gene3D" id="3.30.70.20">
    <property type="match status" value="1"/>
</dbReference>
<evidence type="ECO:0000313" key="6">
    <source>
        <dbReference type="EMBL" id="VFU14853.1"/>
    </source>
</evidence>
<organism evidence="6">
    <name type="scientific">anaerobic digester metagenome</name>
    <dbReference type="NCBI Taxonomy" id="1263854"/>
    <lineage>
        <taxon>unclassified sequences</taxon>
        <taxon>metagenomes</taxon>
        <taxon>ecological metagenomes</taxon>
    </lineage>
</organism>
<feature type="domain" description="4Fe-4S ferredoxin-type" evidence="5">
    <location>
        <begin position="280"/>
        <end position="307"/>
    </location>
</feature>
<protein>
    <submittedName>
        <fullName evidence="6">Anaerobic sulfite reductase subunit C</fullName>
        <ecNumber evidence="6">1.8.1.-</ecNumber>
    </submittedName>
</protein>
<dbReference type="EC" id="1.8.1.-" evidence="6"/>
<keyword evidence="1" id="KW-0004">4Fe-4S</keyword>